<proteinExistence type="predicted"/>
<accession>A0A6G1QKV0</accession>
<evidence type="ECO:0000313" key="2">
    <source>
        <dbReference type="Proteomes" id="UP000503349"/>
    </source>
</evidence>
<dbReference type="EMBL" id="CM015730">
    <property type="protein sequence ID" value="KAF3703330.1"/>
    <property type="molecule type" value="Genomic_DNA"/>
</dbReference>
<name>A0A6G1QKV0_CHAAH</name>
<dbReference type="AlphaFoldDB" id="A0A6G1QKV0"/>
<gene>
    <name evidence="1" type="ORF">EXN66_Car019018</name>
</gene>
<dbReference type="Proteomes" id="UP000503349">
    <property type="component" value="Chromosome 19"/>
</dbReference>
<organism evidence="1 2">
    <name type="scientific">Channa argus</name>
    <name type="common">Northern snakehead</name>
    <name type="synonym">Ophicephalus argus</name>
    <dbReference type="NCBI Taxonomy" id="215402"/>
    <lineage>
        <taxon>Eukaryota</taxon>
        <taxon>Metazoa</taxon>
        <taxon>Chordata</taxon>
        <taxon>Craniata</taxon>
        <taxon>Vertebrata</taxon>
        <taxon>Euteleostomi</taxon>
        <taxon>Actinopterygii</taxon>
        <taxon>Neopterygii</taxon>
        <taxon>Teleostei</taxon>
        <taxon>Neoteleostei</taxon>
        <taxon>Acanthomorphata</taxon>
        <taxon>Anabantaria</taxon>
        <taxon>Anabantiformes</taxon>
        <taxon>Channoidei</taxon>
        <taxon>Channidae</taxon>
        <taxon>Channa</taxon>
    </lineage>
</organism>
<protein>
    <submittedName>
        <fullName evidence="1">Uncharacterized protein</fullName>
    </submittedName>
</protein>
<sequence>MSFSITLVMNKESESVTQVSCSLLCIQRHIMTCCVTMSVEMSHSVVWGNLWSQDCNISTE</sequence>
<keyword evidence="2" id="KW-1185">Reference proteome</keyword>
<reference evidence="1 2" key="1">
    <citation type="submission" date="2019-02" db="EMBL/GenBank/DDBJ databases">
        <title>Opniocepnalus argus genome.</title>
        <authorList>
            <person name="Zhou C."/>
            <person name="Xiao S."/>
        </authorList>
    </citation>
    <scope>NUCLEOTIDE SEQUENCE [LARGE SCALE GENOMIC DNA]</scope>
    <source>
        <strain evidence="1">OARG1902GOOAL</strain>
        <tissue evidence="1">Muscle</tissue>
    </source>
</reference>
<reference evidence="2" key="2">
    <citation type="submission" date="2019-02" db="EMBL/GenBank/DDBJ databases">
        <title>Opniocepnalus argus Var Kimnra genome.</title>
        <authorList>
            <person name="Zhou C."/>
            <person name="Xiao S."/>
        </authorList>
    </citation>
    <scope>NUCLEOTIDE SEQUENCE [LARGE SCALE GENOMIC DNA]</scope>
</reference>
<evidence type="ECO:0000313" key="1">
    <source>
        <dbReference type="EMBL" id="KAF3703330.1"/>
    </source>
</evidence>